<dbReference type="InterPro" id="IPR001789">
    <property type="entry name" value="Sig_transdc_resp-reg_receiver"/>
</dbReference>
<dbReference type="GO" id="GO:0005524">
    <property type="term" value="F:ATP binding"/>
    <property type="evidence" value="ECO:0007669"/>
    <property type="project" value="UniProtKB-KW"/>
</dbReference>
<dbReference type="SUPFAM" id="SSF52172">
    <property type="entry name" value="CheY-like"/>
    <property type="match status" value="1"/>
</dbReference>
<dbReference type="PRINTS" id="PR00344">
    <property type="entry name" value="BCTRLSENSOR"/>
</dbReference>
<dbReference type="FunFam" id="3.30.565.10:FF:000078">
    <property type="entry name" value="Two-component sensor histidine kinase"/>
    <property type="match status" value="1"/>
</dbReference>
<dbReference type="PANTHER" id="PTHR45339">
    <property type="entry name" value="HYBRID SIGNAL TRANSDUCTION HISTIDINE KINASE J"/>
    <property type="match status" value="1"/>
</dbReference>
<keyword evidence="9 14" id="KW-1133">Transmembrane helix</keyword>
<keyword evidence="4" id="KW-1003">Cell membrane</keyword>
<dbReference type="CDD" id="cd17546">
    <property type="entry name" value="REC_hyHK_CKI1_RcsC-like"/>
    <property type="match status" value="1"/>
</dbReference>
<feature type="domain" description="Response regulatory" evidence="16">
    <location>
        <begin position="891"/>
        <end position="1005"/>
    </location>
</feature>
<evidence type="ECO:0000259" key="16">
    <source>
        <dbReference type="PROSITE" id="PS50110"/>
    </source>
</evidence>
<dbReference type="AlphaFoldDB" id="A0AAJ5NIZ7"/>
<evidence type="ECO:0000256" key="6">
    <source>
        <dbReference type="ARBA" id="ARBA00022692"/>
    </source>
</evidence>
<dbReference type="PANTHER" id="PTHR45339:SF1">
    <property type="entry name" value="HYBRID SIGNAL TRANSDUCTION HISTIDINE KINASE J"/>
    <property type="match status" value="1"/>
</dbReference>
<dbReference type="EC" id="2.7.13.3" evidence="3"/>
<evidence type="ECO:0000313" key="18">
    <source>
        <dbReference type="EMBL" id="VBB16480.1"/>
    </source>
</evidence>
<dbReference type="EMBL" id="LR025744">
    <property type="protein sequence ID" value="VBB16480.1"/>
    <property type="molecule type" value="Genomic_DNA"/>
</dbReference>
<proteinExistence type="predicted"/>
<dbReference type="InterPro" id="IPR004358">
    <property type="entry name" value="Sig_transdc_His_kin-like_C"/>
</dbReference>
<sequence length="1122" mass="122824">MFRFPNGRAVAKPGELHLLGSYQRWMLYGGGVAMTVMILLAAAVGALAAIHAYIADSRSTFLAHKALLLVEVETKQAALRRGVYNAELLWADHRHPRDGLVNAFAKNGGRLVVQSSEHVDPQLLLGETTHGQRASDYADYLAFFEEQAYSTSASARQRGHTVSGYAFNVDDTFISILPPPSAGDPVASLGAKDTTDLIRAVAPSIGDLHDPHYDRTLLESRKVFWLPPARDPLTGVESFRLVQPGFEHGKPFIVFVSDLPTEALRKRLGEAPYDGEFLLLDPSGNVMLEADIGHDTQKRIAERVRRLSGWKHAYRAPDARYEKGVFTIGERLSDTGWVLVYAYTWRTVARALLPDLAIRATAAFAIIALMWVFLLYFNRTVFEPLYRRSQQVFDSEHLNRSIIAMAPFGLGLLSVRTGGMMLENGVMAQYRGAADAADDASPLHLRFLEIFTCWRHAHPHRAFTQPLDAELSIEIDGRVSELAVSLVKTRYHGEPVLLCGFSDITARKHTERKLDEARRAADDANRAKSTFVATMSHEIRTPLNAILGNLELLGRSSLSGLQRDRLATITSSSHALLGVIDDVLDFSKAESGQMSVETIAFDVVDVVEQVCVMFAPLADDKGIELACRFDPELAWRYLGDPVRIRQIVANLASNALKFTDEGQVVVDVRERDGRIEIEVSDTGIGIEPERHPFIFDAFTQADATIARRFGGTGLGLALCKRMADLMGGTLAVDSAPGRGSTFTLSMSGRHVHEEPRERRGAFAGRPRVALLSAAAGWRDSIAQHLARWAIDAVCVSSPADVPDGCDAVIVFGHPRTWPVSDEEVLVRRARWTIDVAADGPRKPVVMGQRVAVSCYAIGGLHAALARALGQPGNIDAAEPDDVRDAAPVRVKLLAVEDHPVNRALLKDQFDMLGYDADLAEHGVDALRRMSQTRYDLVMTDLSMPVMDGYRLTTILRWRGETLPIVAITAHASVDEIRRCEAFGVTEVVTKPMSLAQIDAVVRRQVQRSHGSEPEGGVADTSAATLSHLDGELRDLLAETTVDDIVQARAAIANDDIEAVLQHVHAIKGVFAMVREHEIVAICTEIEVHGRAGRADELDALLVRLSDTVYALLGACGDVGTSG</sequence>
<evidence type="ECO:0000256" key="14">
    <source>
        <dbReference type="SAM" id="Phobius"/>
    </source>
</evidence>
<evidence type="ECO:0000256" key="2">
    <source>
        <dbReference type="ARBA" id="ARBA00004651"/>
    </source>
</evidence>
<dbReference type="SUPFAM" id="SSF55874">
    <property type="entry name" value="ATPase domain of HSP90 chaperone/DNA topoisomerase II/histidine kinase"/>
    <property type="match status" value="1"/>
</dbReference>
<dbReference type="Gene3D" id="1.10.287.130">
    <property type="match status" value="1"/>
</dbReference>
<feature type="transmembrane region" description="Helical" evidence="14">
    <location>
        <begin position="25"/>
        <end position="55"/>
    </location>
</feature>
<dbReference type="PROSITE" id="PS50109">
    <property type="entry name" value="HIS_KIN"/>
    <property type="match status" value="1"/>
</dbReference>
<accession>A0AAJ5NIZ7</accession>
<dbReference type="InterPro" id="IPR011006">
    <property type="entry name" value="CheY-like_superfamily"/>
</dbReference>
<keyword evidence="6 14" id="KW-0812">Transmembrane</keyword>
<comment type="catalytic activity">
    <reaction evidence="1">
        <text>ATP + protein L-histidine = ADP + protein N-phospho-L-histidine.</text>
        <dbReference type="EC" id="2.7.13.3"/>
    </reaction>
</comment>
<keyword evidence="8" id="KW-0067">ATP-binding</keyword>
<evidence type="ECO:0000256" key="12">
    <source>
        <dbReference type="PROSITE-ProRule" id="PRU00110"/>
    </source>
</evidence>
<dbReference type="GO" id="GO:0000155">
    <property type="term" value="F:phosphorelay sensor kinase activity"/>
    <property type="evidence" value="ECO:0007669"/>
    <property type="project" value="InterPro"/>
</dbReference>
<dbReference type="SUPFAM" id="SSF47226">
    <property type="entry name" value="Histidine-containing phosphotransfer domain, HPT domain"/>
    <property type="match status" value="1"/>
</dbReference>
<dbReference type="GO" id="GO:0005886">
    <property type="term" value="C:plasma membrane"/>
    <property type="evidence" value="ECO:0007669"/>
    <property type="project" value="UniProtKB-SubCell"/>
</dbReference>
<evidence type="ECO:0000256" key="10">
    <source>
        <dbReference type="ARBA" id="ARBA00023012"/>
    </source>
</evidence>
<dbReference type="InterPro" id="IPR036641">
    <property type="entry name" value="HPT_dom_sf"/>
</dbReference>
<dbReference type="InterPro" id="IPR036890">
    <property type="entry name" value="HATPase_C_sf"/>
</dbReference>
<feature type="domain" description="Histidine kinase" evidence="15">
    <location>
        <begin position="534"/>
        <end position="750"/>
    </location>
</feature>
<evidence type="ECO:0000256" key="4">
    <source>
        <dbReference type="ARBA" id="ARBA00022475"/>
    </source>
</evidence>
<comment type="subcellular location">
    <subcellularLocation>
        <location evidence="2">Cell membrane</location>
        <topology evidence="2">Multi-pass membrane protein</topology>
    </subcellularLocation>
</comment>
<evidence type="ECO:0000313" key="19">
    <source>
        <dbReference type="Proteomes" id="UP000268684"/>
    </source>
</evidence>
<dbReference type="Pfam" id="PF01627">
    <property type="entry name" value="Hpt"/>
    <property type="match status" value="1"/>
</dbReference>
<dbReference type="Pfam" id="PF00072">
    <property type="entry name" value="Response_reg"/>
    <property type="match status" value="1"/>
</dbReference>
<dbReference type="CDD" id="cd00082">
    <property type="entry name" value="HisKA"/>
    <property type="match status" value="1"/>
</dbReference>
<dbReference type="Pfam" id="PF02518">
    <property type="entry name" value="HATPase_c"/>
    <property type="match status" value="1"/>
</dbReference>
<dbReference type="SMART" id="SM00387">
    <property type="entry name" value="HATPase_c"/>
    <property type="match status" value="1"/>
</dbReference>
<dbReference type="Gene3D" id="3.40.50.2300">
    <property type="match status" value="1"/>
</dbReference>
<feature type="modified residue" description="4-aspartylphosphate" evidence="13">
    <location>
        <position position="940"/>
    </location>
</feature>
<dbReference type="Gene3D" id="3.30.565.10">
    <property type="entry name" value="Histidine kinase-like ATPase, C-terminal domain"/>
    <property type="match status" value="1"/>
</dbReference>
<evidence type="ECO:0000256" key="1">
    <source>
        <dbReference type="ARBA" id="ARBA00000085"/>
    </source>
</evidence>
<evidence type="ECO:0000256" key="11">
    <source>
        <dbReference type="ARBA" id="ARBA00023136"/>
    </source>
</evidence>
<name>A0AAJ5NIZ7_9BURK</name>
<dbReference type="InterPro" id="IPR036097">
    <property type="entry name" value="HisK_dim/P_sf"/>
</dbReference>
<keyword evidence="19" id="KW-1185">Reference proteome</keyword>
<dbReference type="InterPro" id="IPR003661">
    <property type="entry name" value="HisK_dim/P_dom"/>
</dbReference>
<evidence type="ECO:0000256" key="8">
    <source>
        <dbReference type="ARBA" id="ARBA00022840"/>
    </source>
</evidence>
<dbReference type="Pfam" id="PF00512">
    <property type="entry name" value="HisKA"/>
    <property type="match status" value="1"/>
</dbReference>
<dbReference type="Gene3D" id="1.20.120.160">
    <property type="entry name" value="HPT domain"/>
    <property type="match status" value="1"/>
</dbReference>
<gene>
    <name evidence="18" type="ORF">BSTAB16_6685</name>
</gene>
<dbReference type="CDD" id="cd16922">
    <property type="entry name" value="HATPase_EvgS-ArcB-TorS-like"/>
    <property type="match status" value="1"/>
</dbReference>
<dbReference type="InterPro" id="IPR005467">
    <property type="entry name" value="His_kinase_dom"/>
</dbReference>
<keyword evidence="7" id="KW-0547">Nucleotide-binding</keyword>
<evidence type="ECO:0000256" key="9">
    <source>
        <dbReference type="ARBA" id="ARBA00022989"/>
    </source>
</evidence>
<reference evidence="18 19" key="1">
    <citation type="submission" date="2017-11" db="EMBL/GenBank/DDBJ databases">
        <authorList>
            <person name="Seth-Smith MB H."/>
        </authorList>
    </citation>
    <scope>NUCLEOTIDE SEQUENCE [LARGE SCALE GENOMIC DNA]</scope>
    <source>
        <strain evidence="18">E</strain>
    </source>
</reference>
<dbReference type="Proteomes" id="UP000268684">
    <property type="component" value="Chromosome III"/>
</dbReference>
<feature type="modified residue" description="Phosphohistidine" evidence="12">
    <location>
        <position position="1064"/>
    </location>
</feature>
<keyword evidence="10" id="KW-0902">Two-component regulatory system</keyword>
<evidence type="ECO:0000259" key="17">
    <source>
        <dbReference type="PROSITE" id="PS50894"/>
    </source>
</evidence>
<keyword evidence="11 14" id="KW-0472">Membrane</keyword>
<dbReference type="InterPro" id="IPR008207">
    <property type="entry name" value="Sig_transdc_His_kin_Hpt_dom"/>
</dbReference>
<feature type="transmembrane region" description="Helical" evidence="14">
    <location>
        <begin position="397"/>
        <end position="415"/>
    </location>
</feature>
<evidence type="ECO:0000256" key="7">
    <source>
        <dbReference type="ARBA" id="ARBA00022741"/>
    </source>
</evidence>
<feature type="transmembrane region" description="Helical" evidence="14">
    <location>
        <begin position="356"/>
        <end position="377"/>
    </location>
</feature>
<feature type="domain" description="HPt" evidence="17">
    <location>
        <begin position="1025"/>
        <end position="1122"/>
    </location>
</feature>
<dbReference type="InterPro" id="IPR003594">
    <property type="entry name" value="HATPase_dom"/>
</dbReference>
<organism evidence="18 19">
    <name type="scientific">Burkholderia stabilis</name>
    <dbReference type="NCBI Taxonomy" id="95485"/>
    <lineage>
        <taxon>Bacteria</taxon>
        <taxon>Pseudomonadati</taxon>
        <taxon>Pseudomonadota</taxon>
        <taxon>Betaproteobacteria</taxon>
        <taxon>Burkholderiales</taxon>
        <taxon>Burkholderiaceae</taxon>
        <taxon>Burkholderia</taxon>
        <taxon>Burkholderia cepacia complex</taxon>
    </lineage>
</organism>
<evidence type="ECO:0000256" key="13">
    <source>
        <dbReference type="PROSITE-ProRule" id="PRU00169"/>
    </source>
</evidence>
<evidence type="ECO:0000256" key="5">
    <source>
        <dbReference type="ARBA" id="ARBA00022553"/>
    </source>
</evidence>
<keyword evidence="5 13" id="KW-0597">Phosphoprotein</keyword>
<protein>
    <recommendedName>
        <fullName evidence="3">histidine kinase</fullName>
        <ecNumber evidence="3">2.7.13.3</ecNumber>
    </recommendedName>
</protein>
<evidence type="ECO:0000256" key="3">
    <source>
        <dbReference type="ARBA" id="ARBA00012438"/>
    </source>
</evidence>
<evidence type="ECO:0000259" key="15">
    <source>
        <dbReference type="PROSITE" id="PS50109"/>
    </source>
</evidence>
<dbReference type="SMART" id="SM00388">
    <property type="entry name" value="HisKA"/>
    <property type="match status" value="1"/>
</dbReference>
<dbReference type="PROSITE" id="PS50110">
    <property type="entry name" value="RESPONSE_REGULATORY"/>
    <property type="match status" value="1"/>
</dbReference>
<dbReference type="SMART" id="SM00448">
    <property type="entry name" value="REC"/>
    <property type="match status" value="1"/>
</dbReference>
<dbReference type="PROSITE" id="PS50894">
    <property type="entry name" value="HPT"/>
    <property type="match status" value="1"/>
</dbReference>
<dbReference type="SUPFAM" id="SSF47384">
    <property type="entry name" value="Homodimeric domain of signal transducing histidine kinase"/>
    <property type="match status" value="1"/>
</dbReference>